<feature type="domain" description="DUF8091" evidence="1">
    <location>
        <begin position="3"/>
        <end position="158"/>
    </location>
</feature>
<evidence type="ECO:0000313" key="3">
    <source>
        <dbReference type="Proteomes" id="UP001158067"/>
    </source>
</evidence>
<organism evidence="2 3">
    <name type="scientific">Neorhodopirellula lusitana</name>
    <dbReference type="NCBI Taxonomy" id="445327"/>
    <lineage>
        <taxon>Bacteria</taxon>
        <taxon>Pseudomonadati</taxon>
        <taxon>Planctomycetota</taxon>
        <taxon>Planctomycetia</taxon>
        <taxon>Pirellulales</taxon>
        <taxon>Pirellulaceae</taxon>
        <taxon>Neorhodopirellula</taxon>
    </lineage>
</organism>
<name>A0ABY1QJ43_9BACT</name>
<keyword evidence="3" id="KW-1185">Reference proteome</keyword>
<protein>
    <recommendedName>
        <fullName evidence="1">DUF8091 domain-containing protein</fullName>
    </recommendedName>
</protein>
<evidence type="ECO:0000313" key="2">
    <source>
        <dbReference type="EMBL" id="SMP69847.1"/>
    </source>
</evidence>
<reference evidence="2 3" key="1">
    <citation type="submission" date="2017-05" db="EMBL/GenBank/DDBJ databases">
        <authorList>
            <person name="Varghese N."/>
            <person name="Submissions S."/>
        </authorList>
    </citation>
    <scope>NUCLEOTIDE SEQUENCE [LARGE SCALE GENOMIC DNA]</scope>
    <source>
        <strain evidence="2 3">DSM 25457</strain>
    </source>
</reference>
<dbReference type="Pfam" id="PF26351">
    <property type="entry name" value="DUF8091"/>
    <property type="match status" value="1"/>
</dbReference>
<evidence type="ECO:0000259" key="1">
    <source>
        <dbReference type="Pfam" id="PF26351"/>
    </source>
</evidence>
<comment type="caution">
    <text evidence="2">The sequence shown here is derived from an EMBL/GenBank/DDBJ whole genome shotgun (WGS) entry which is preliminary data.</text>
</comment>
<sequence>METSLHQQLKLHYATSPDQIEVTMGAYRIDVIRDDELIEIQCASLSAIRKKILDLLRRHPVRIVKPAIHRTRICKRQIQGGPTTSRRLSPKRGQPHELFEELIYLRGVFPHDNLVLEVPIVDVNQYRWMRKRKSRRRRDPGYVIEDVELDQVHRSIELTTPQDLWKLLPDEQIPESLRDAESINTLDLAEAINCPRWIAQRIVYVMRHCNALTPTGRDKTGIHYKVA</sequence>
<proteinExistence type="predicted"/>
<accession>A0ABY1QJ43</accession>
<gene>
    <name evidence="2" type="ORF">SAMN06265222_112113</name>
</gene>
<dbReference type="RefSeq" id="WP_283434249.1">
    <property type="nucleotide sequence ID" value="NZ_FXUG01000012.1"/>
</dbReference>
<dbReference type="Proteomes" id="UP001158067">
    <property type="component" value="Unassembled WGS sequence"/>
</dbReference>
<dbReference type="InterPro" id="IPR058404">
    <property type="entry name" value="DUF8091"/>
</dbReference>
<dbReference type="EMBL" id="FXUG01000012">
    <property type="protein sequence ID" value="SMP69847.1"/>
    <property type="molecule type" value="Genomic_DNA"/>
</dbReference>